<sequence>MTAARPARRLTAPPRRGGAGAGRLPLALAVVLAACAPAPPAGPGAAAPDAAAPPGLFGDARALAVGGGALWVVDGAESAVVALTPDGRVVGILGGAGTGDGALLDPTDVDPTNGQAVFVADPGSGTVTHFTATGRAAETVAVPDVDPARAGRAVGPALRDLPRGRPTAVAAAPDGALYVVEAGRGVVLRLNAQRGVERVLGGPAAGEAALRAPVGLAVGGDGTLYVADRGRGGVQAFDPFGAPGRFLPAPDGGPVAVGVAGDSVVVVSPRAVAVWGRGGEPRVLPWAGAAPLVDAALVAGGVVGLTRTALVRVGG</sequence>
<dbReference type="EMBL" id="JAVRHT010000002">
    <property type="protein sequence ID" value="MDT0630505.1"/>
    <property type="molecule type" value="Genomic_DNA"/>
</dbReference>
<evidence type="ECO:0000313" key="4">
    <source>
        <dbReference type="Proteomes" id="UP001267426"/>
    </source>
</evidence>
<evidence type="ECO:0008006" key="5">
    <source>
        <dbReference type="Google" id="ProtNLM"/>
    </source>
</evidence>
<keyword evidence="4" id="KW-1185">Reference proteome</keyword>
<protein>
    <recommendedName>
        <fullName evidence="5">NHL repeat-containing protein</fullName>
    </recommendedName>
</protein>
<keyword evidence="1" id="KW-0677">Repeat</keyword>
<feature type="repeat" description="NHL" evidence="2">
    <location>
        <begin position="197"/>
        <end position="240"/>
    </location>
</feature>
<gene>
    <name evidence="3" type="ORF">RM540_01985</name>
</gene>
<dbReference type="Gene3D" id="2.120.10.30">
    <property type="entry name" value="TolB, C-terminal domain"/>
    <property type="match status" value="2"/>
</dbReference>
<evidence type="ECO:0000256" key="1">
    <source>
        <dbReference type="ARBA" id="ARBA00022737"/>
    </source>
</evidence>
<dbReference type="InterPro" id="IPR001258">
    <property type="entry name" value="NHL_repeat"/>
</dbReference>
<accession>A0ABU3BMM0</accession>
<dbReference type="PANTHER" id="PTHR24104">
    <property type="entry name" value="E3 UBIQUITIN-PROTEIN LIGASE NHLRC1-RELATED"/>
    <property type="match status" value="1"/>
</dbReference>
<dbReference type="InterPro" id="IPR011042">
    <property type="entry name" value="6-blade_b-propeller_TolB-like"/>
</dbReference>
<dbReference type="InterPro" id="IPR050952">
    <property type="entry name" value="TRIM-NHL_E3_ligases"/>
</dbReference>
<evidence type="ECO:0000313" key="3">
    <source>
        <dbReference type="EMBL" id="MDT0630505.1"/>
    </source>
</evidence>
<dbReference type="Proteomes" id="UP001267426">
    <property type="component" value="Unassembled WGS sequence"/>
</dbReference>
<dbReference type="PROSITE" id="PS51125">
    <property type="entry name" value="NHL"/>
    <property type="match status" value="1"/>
</dbReference>
<dbReference type="PANTHER" id="PTHR24104:SF25">
    <property type="entry name" value="PROTEIN LIN-41"/>
    <property type="match status" value="1"/>
</dbReference>
<proteinExistence type="predicted"/>
<dbReference type="PROSITE" id="PS51257">
    <property type="entry name" value="PROKAR_LIPOPROTEIN"/>
    <property type="match status" value="1"/>
</dbReference>
<dbReference type="SUPFAM" id="SSF101898">
    <property type="entry name" value="NHL repeat"/>
    <property type="match status" value="1"/>
</dbReference>
<evidence type="ECO:0000256" key="2">
    <source>
        <dbReference type="PROSITE-ProRule" id="PRU00504"/>
    </source>
</evidence>
<dbReference type="RefSeq" id="WP_311661645.1">
    <property type="nucleotide sequence ID" value="NZ_JAVRHT010000002.1"/>
</dbReference>
<name>A0ABU3BMM0_9BACT</name>
<reference evidence="3 4" key="1">
    <citation type="submission" date="2023-09" db="EMBL/GenBank/DDBJ databases">
        <authorList>
            <person name="Rey-Velasco X."/>
        </authorList>
    </citation>
    <scope>NUCLEOTIDE SEQUENCE [LARGE SCALE GENOMIC DNA]</scope>
    <source>
        <strain evidence="3 4">F394</strain>
    </source>
</reference>
<organism evidence="3 4">
    <name type="scientific">Rubrivirga litoralis</name>
    <dbReference type="NCBI Taxonomy" id="3075598"/>
    <lineage>
        <taxon>Bacteria</taxon>
        <taxon>Pseudomonadati</taxon>
        <taxon>Rhodothermota</taxon>
        <taxon>Rhodothermia</taxon>
        <taxon>Rhodothermales</taxon>
        <taxon>Rubricoccaceae</taxon>
        <taxon>Rubrivirga</taxon>
    </lineage>
</organism>
<comment type="caution">
    <text evidence="3">The sequence shown here is derived from an EMBL/GenBank/DDBJ whole genome shotgun (WGS) entry which is preliminary data.</text>
</comment>